<proteinExistence type="predicted"/>
<comment type="caution">
    <text evidence="1">The sequence shown here is derived from an EMBL/GenBank/DDBJ whole genome shotgun (WGS) entry which is preliminary data.</text>
</comment>
<reference evidence="1" key="1">
    <citation type="submission" date="2018-12" db="EMBL/GenBank/DDBJ databases">
        <title>Draft Genome Sequence of Chryseobacterium arthrosphaerae strain ED882-96 Isolated from the Blood of a Patient with Liver Cirrhosis in Taiwan.</title>
        <authorList>
            <person name="Lin J.-N."/>
            <person name="Lai C.-H."/>
            <person name="Yang C.-H."/>
            <person name="Huang Y.-H."/>
        </authorList>
    </citation>
    <scope>NUCLEOTIDE SEQUENCE [LARGE SCALE GENOMIC DNA]</scope>
    <source>
        <strain evidence="1">ED882-96</strain>
        <plasmid evidence="1">unnamed</plasmid>
    </source>
</reference>
<dbReference type="AlphaFoldDB" id="A0A432DXZ7"/>
<protein>
    <submittedName>
        <fullName evidence="1">Uncharacterized protein</fullName>
    </submittedName>
</protein>
<gene>
    <name evidence="1" type="ORF">EJ377_13780</name>
</gene>
<organism evidence="1">
    <name type="scientific">Chryseobacterium arthrosphaerae</name>
    <dbReference type="NCBI Taxonomy" id="651561"/>
    <lineage>
        <taxon>Bacteria</taxon>
        <taxon>Pseudomonadati</taxon>
        <taxon>Bacteroidota</taxon>
        <taxon>Flavobacteriia</taxon>
        <taxon>Flavobacteriales</taxon>
        <taxon>Weeksellaceae</taxon>
        <taxon>Chryseobacterium group</taxon>
        <taxon>Chryseobacterium</taxon>
    </lineage>
</organism>
<dbReference type="SUPFAM" id="SSF53182">
    <property type="entry name" value="Pyrrolidone carboxyl peptidase (pyroglutamate aminopeptidase)"/>
    <property type="match status" value="1"/>
</dbReference>
<dbReference type="Proteomes" id="UP000276953">
    <property type="component" value="Plasmid unnamed"/>
</dbReference>
<dbReference type="Gene3D" id="3.40.630.20">
    <property type="entry name" value="Peptidase C15, pyroglutamyl peptidase I-like"/>
    <property type="match status" value="1"/>
</dbReference>
<geneLocation type="plasmid" evidence="1">
    <name>unnamed</name>
</geneLocation>
<evidence type="ECO:0000313" key="1">
    <source>
        <dbReference type="EMBL" id="RTZ48547.1"/>
    </source>
</evidence>
<dbReference type="InterPro" id="IPR036440">
    <property type="entry name" value="Peptidase_C15-like_sf"/>
</dbReference>
<accession>A0A432DXZ7</accession>
<name>A0A432DXZ7_9FLAO</name>
<dbReference type="EMBL" id="RYFC01000002">
    <property type="protein sequence ID" value="RTZ48547.1"/>
    <property type="molecule type" value="Genomic_DNA"/>
</dbReference>
<sequence length="446" mass="51714">MILNKIFFSTKFEENFKIKPQGTKVLTPLFIIPLDIYDDSQEKYQYDKDGADKSHYTYYEKTLIEHFTVSVVSEVGAKFFDDEKDTLKPYTYFRNYEELVGVFKESATTAYEDKFIKGNPDIEKLVNEFIDFITNKENIPTEQNIYERINTDAPKLWRYAEEQVQKDNLDDRPLYWARNKMQTYLKRHPVFKDHIDYETSIVKKGTGLESIIKKFEELSRNYTGIDFSKAGSKKKVLITGFDPFQLDSDKEIFNPSGILALGLNGNHDLLKSNIFVQTCILPVRYEDFDNQVIENIIRKHLPNVDMIMTTSLNGDNEFFDVEKYAISYRGGGTDNMNIGYHANEERFIENKKSIYTKTSLPKEKIFGTNKSINIDGFNINYDENKDSNNGSGGNYLSNEIMFRATSVRGITSNKPVGHFHLGYYNDILDSDKMISVTKKIIKRAML</sequence>
<keyword evidence="1" id="KW-0614">Plasmid</keyword>